<proteinExistence type="predicted"/>
<feature type="compositionally biased region" description="Basic residues" evidence="2">
    <location>
        <begin position="120"/>
        <end position="129"/>
    </location>
</feature>
<evidence type="ECO:0000256" key="2">
    <source>
        <dbReference type="SAM" id="MobiDB-lite"/>
    </source>
</evidence>
<organism evidence="3 4">
    <name type="scientific">Paspalum notatum var. saurae</name>
    <dbReference type="NCBI Taxonomy" id="547442"/>
    <lineage>
        <taxon>Eukaryota</taxon>
        <taxon>Viridiplantae</taxon>
        <taxon>Streptophyta</taxon>
        <taxon>Embryophyta</taxon>
        <taxon>Tracheophyta</taxon>
        <taxon>Spermatophyta</taxon>
        <taxon>Magnoliopsida</taxon>
        <taxon>Liliopsida</taxon>
        <taxon>Poales</taxon>
        <taxon>Poaceae</taxon>
        <taxon>PACMAD clade</taxon>
        <taxon>Panicoideae</taxon>
        <taxon>Andropogonodae</taxon>
        <taxon>Paspaleae</taxon>
        <taxon>Paspalinae</taxon>
        <taxon>Paspalum</taxon>
    </lineage>
</organism>
<reference evidence="3 4" key="1">
    <citation type="submission" date="2024-02" db="EMBL/GenBank/DDBJ databases">
        <title>High-quality chromosome-scale genome assembly of Pensacola bahiagrass (Paspalum notatum Flugge var. saurae).</title>
        <authorList>
            <person name="Vega J.M."/>
            <person name="Podio M."/>
            <person name="Orjuela J."/>
            <person name="Siena L.A."/>
            <person name="Pessino S.C."/>
            <person name="Combes M.C."/>
            <person name="Mariac C."/>
            <person name="Albertini E."/>
            <person name="Pupilli F."/>
            <person name="Ortiz J.P.A."/>
            <person name="Leblanc O."/>
        </authorList>
    </citation>
    <scope>NUCLEOTIDE SEQUENCE [LARGE SCALE GENOMIC DNA]</scope>
    <source>
        <strain evidence="3">R1</strain>
        <tissue evidence="3">Leaf</tissue>
    </source>
</reference>
<dbReference type="InterPro" id="IPR004252">
    <property type="entry name" value="Probable_transposase_24"/>
</dbReference>
<dbReference type="PANTHER" id="PTHR33499">
    <property type="entry name" value="OS12G0282400 PROTEIN-RELATED"/>
    <property type="match status" value="1"/>
</dbReference>
<sequence>MAKESLKDLSVSITPIKRTREQQQEDLPCAQEEIDAYKVWLSKLKQENPRTELKDEFRQQTIETYKEWLTLQGDLLGDDITDDGGTSTENGENDSSQARKNWPSHARRPNKAGNGQCTGGRKKGRGPLKGHSIAFKRIKSGCQKLPIQFSSRLGGPQGENYRSFIDEVVMFTRKRAPLIGVRSWKDISSDVKNAIVTDLKNRWDFGNTRDVDGKILGLARSRYADWRSTLSTTYRAYESDAKRAKNKPEDVDIVEWHYLMKYFATENFQAVSKKNTTCRGKQQVQHGGGPKPFSQHSYEKRNPEIGEEPNDIELWMITHSKNGKWSNNAAHDVYDNAVCNLRAKELELEKDGLTNEEQNIVFQSSYNEIIQCKRPTIHGHGYMAKYPMRVELMEAQIKLARDTAAEKEKNKNLEGEVQRLREELADQTAQTDKKVEEATQKIQEEEKIKREEMRKQIKEDMAVFFAKQTQGLALQTNTPSSTLTVCAARQGTTGQENGNTVNSKLTRNLFPTNNRNGANFISSQQLSKAANKGRVTRMMQIEWSHGQMYNLTRVFKTDISAVLTVKSGLDPHRLEFSKKMAHDDNGDDSDDDSGDD</sequence>
<evidence type="ECO:0000313" key="4">
    <source>
        <dbReference type="Proteomes" id="UP001341281"/>
    </source>
</evidence>
<feature type="non-terminal residue" evidence="3">
    <location>
        <position position="596"/>
    </location>
</feature>
<evidence type="ECO:0000256" key="1">
    <source>
        <dbReference type="SAM" id="Coils"/>
    </source>
</evidence>
<dbReference type="PANTHER" id="PTHR33499:SF43">
    <property type="entry name" value="TRANSPOSASE, PTTA_EN_SPM, PLANT"/>
    <property type="match status" value="1"/>
</dbReference>
<name>A0AAQ3T0A8_PASNO</name>
<keyword evidence="4" id="KW-1185">Reference proteome</keyword>
<dbReference type="AlphaFoldDB" id="A0AAQ3T0A8"/>
<accession>A0AAQ3T0A8</accession>
<feature type="region of interest" description="Disordered" evidence="2">
    <location>
        <begin position="77"/>
        <end position="129"/>
    </location>
</feature>
<gene>
    <name evidence="3" type="ORF">U9M48_013626</name>
</gene>
<feature type="coiled-coil region" evidence="1">
    <location>
        <begin position="390"/>
        <end position="455"/>
    </location>
</feature>
<feature type="compositionally biased region" description="Acidic residues" evidence="2">
    <location>
        <begin position="585"/>
        <end position="596"/>
    </location>
</feature>
<keyword evidence="1" id="KW-0175">Coiled coil</keyword>
<feature type="compositionally biased region" description="Polar residues" evidence="2">
    <location>
        <begin position="89"/>
        <end position="99"/>
    </location>
</feature>
<protein>
    <submittedName>
        <fullName evidence="3">Uncharacterized protein</fullName>
    </submittedName>
</protein>
<dbReference type="Proteomes" id="UP001341281">
    <property type="component" value="Chromosome 03"/>
</dbReference>
<dbReference type="EMBL" id="CP144747">
    <property type="protein sequence ID" value="WVZ64051.1"/>
    <property type="molecule type" value="Genomic_DNA"/>
</dbReference>
<feature type="region of interest" description="Disordered" evidence="2">
    <location>
        <begin position="280"/>
        <end position="305"/>
    </location>
</feature>
<feature type="region of interest" description="Disordered" evidence="2">
    <location>
        <begin position="576"/>
        <end position="596"/>
    </location>
</feature>
<evidence type="ECO:0000313" key="3">
    <source>
        <dbReference type="EMBL" id="WVZ64051.1"/>
    </source>
</evidence>
<dbReference type="Pfam" id="PF03004">
    <property type="entry name" value="Transposase_24"/>
    <property type="match status" value="1"/>
</dbReference>